<evidence type="ECO:0000259" key="1">
    <source>
        <dbReference type="Pfam" id="PF11706"/>
    </source>
</evidence>
<dbReference type="EMBL" id="QMIG01000015">
    <property type="protein sequence ID" value="RAW12483.1"/>
    <property type="molecule type" value="Genomic_DNA"/>
</dbReference>
<dbReference type="InterPro" id="IPR021005">
    <property type="entry name" value="Znf_CGNR"/>
</dbReference>
<feature type="domain" description="Zinc finger CGNR" evidence="1">
    <location>
        <begin position="145"/>
        <end position="188"/>
    </location>
</feature>
<dbReference type="PANTHER" id="PTHR35525">
    <property type="entry name" value="BLL6575 PROTEIN"/>
    <property type="match status" value="1"/>
</dbReference>
<dbReference type="Pfam" id="PF07336">
    <property type="entry name" value="ABATE"/>
    <property type="match status" value="1"/>
</dbReference>
<dbReference type="RefSeq" id="WP_112258939.1">
    <property type="nucleotide sequence ID" value="NZ_QMIG01000015.1"/>
</dbReference>
<dbReference type="Pfam" id="PF11706">
    <property type="entry name" value="zf-CGNR"/>
    <property type="match status" value="1"/>
</dbReference>
<evidence type="ECO:0000313" key="3">
    <source>
        <dbReference type="Proteomes" id="UP000250462"/>
    </source>
</evidence>
<dbReference type="Proteomes" id="UP000250462">
    <property type="component" value="Unassembled WGS sequence"/>
</dbReference>
<evidence type="ECO:0000313" key="2">
    <source>
        <dbReference type="EMBL" id="RAW12483.1"/>
    </source>
</evidence>
<dbReference type="Gene3D" id="1.10.3300.10">
    <property type="entry name" value="Jann2411-like domain"/>
    <property type="match status" value="1"/>
</dbReference>
<dbReference type="SUPFAM" id="SSF160904">
    <property type="entry name" value="Jann2411-like"/>
    <property type="match status" value="1"/>
</dbReference>
<organism evidence="2 3">
    <name type="scientific">Phytoactinopolyspora halophila</name>
    <dbReference type="NCBI Taxonomy" id="1981511"/>
    <lineage>
        <taxon>Bacteria</taxon>
        <taxon>Bacillati</taxon>
        <taxon>Actinomycetota</taxon>
        <taxon>Actinomycetes</taxon>
        <taxon>Jiangellales</taxon>
        <taxon>Jiangellaceae</taxon>
        <taxon>Phytoactinopolyspora</taxon>
    </lineage>
</organism>
<dbReference type="PANTHER" id="PTHR35525:SF3">
    <property type="entry name" value="BLL6575 PROTEIN"/>
    <property type="match status" value="1"/>
</dbReference>
<name>A0A329QJN9_9ACTN</name>
<dbReference type="AlphaFoldDB" id="A0A329QJN9"/>
<sequence>MLSWTVPSVGQWFVSAEGTRWWFDSGSIALDFAYTGSMGTNPLWERWHAPEDMAQWLEERFGVRFRVTASDLAATKRLRDAVAILVTRAAAGEAFPPATVELLDDHAARPDVAPQLGRDPRPTLDQVLAGLAREAVVVLRDHADRIRECAAGDCQVIYLDTSRSGNRSWCSMMRCGNRNKVRQQRARQKRSTK</sequence>
<proteinExistence type="predicted"/>
<protein>
    <recommendedName>
        <fullName evidence="1">Zinc finger CGNR domain-containing protein</fullName>
    </recommendedName>
</protein>
<gene>
    <name evidence="2" type="ORF">DPM12_13865</name>
</gene>
<dbReference type="InterPro" id="IPR010852">
    <property type="entry name" value="ABATE"/>
</dbReference>
<dbReference type="InterPro" id="IPR023286">
    <property type="entry name" value="ABATE_dom_sf"/>
</dbReference>
<reference evidence="2 3" key="1">
    <citation type="submission" date="2018-06" db="EMBL/GenBank/DDBJ databases">
        <title>Phytoactinopolyspora halophila sp. nov., a novel halophilic actinomycete isolated from a saline soil in China.</title>
        <authorList>
            <person name="Tang S.-K."/>
        </authorList>
    </citation>
    <scope>NUCLEOTIDE SEQUENCE [LARGE SCALE GENOMIC DNA]</scope>
    <source>
        <strain evidence="2 3">YIM 96934</strain>
    </source>
</reference>
<accession>A0A329QJN9</accession>
<comment type="caution">
    <text evidence="2">The sequence shown here is derived from an EMBL/GenBank/DDBJ whole genome shotgun (WGS) entry which is preliminary data.</text>
</comment>
<dbReference type="OrthoDB" id="123307at2"/>
<keyword evidence="3" id="KW-1185">Reference proteome</keyword>